<evidence type="ECO:0000313" key="1">
    <source>
        <dbReference type="EMBL" id="NYJ20102.1"/>
    </source>
</evidence>
<comment type="caution">
    <text evidence="1">The sequence shown here is derived from an EMBL/GenBank/DDBJ whole genome shotgun (WGS) entry which is preliminary data.</text>
</comment>
<dbReference type="AlphaFoldDB" id="A0A7Z0EFQ9"/>
<protein>
    <recommendedName>
        <fullName evidence="3">DUF4760 domain-containing protein</fullName>
    </recommendedName>
</protein>
<keyword evidence="2" id="KW-1185">Reference proteome</keyword>
<dbReference type="RefSeq" id="WP_179578760.1">
    <property type="nucleotide sequence ID" value="NZ_JACCFM010000001.1"/>
</dbReference>
<accession>A0A7Z0EFQ9</accession>
<reference evidence="1 2" key="1">
    <citation type="submission" date="2020-07" db="EMBL/GenBank/DDBJ databases">
        <title>Sequencing the genomes of 1000 actinobacteria strains.</title>
        <authorList>
            <person name="Klenk H.-P."/>
        </authorList>
    </citation>
    <scope>NUCLEOTIDE SEQUENCE [LARGE SCALE GENOMIC DNA]</scope>
    <source>
        <strain evidence="1 2">LI1</strain>
    </source>
</reference>
<organism evidence="1 2">
    <name type="scientific">Glaciibacter psychrotolerans</name>
    <dbReference type="NCBI Taxonomy" id="670054"/>
    <lineage>
        <taxon>Bacteria</taxon>
        <taxon>Bacillati</taxon>
        <taxon>Actinomycetota</taxon>
        <taxon>Actinomycetes</taxon>
        <taxon>Micrococcales</taxon>
        <taxon>Microbacteriaceae</taxon>
        <taxon>Glaciibacter</taxon>
    </lineage>
</organism>
<evidence type="ECO:0000313" key="2">
    <source>
        <dbReference type="Proteomes" id="UP000537260"/>
    </source>
</evidence>
<name>A0A7Z0EFQ9_9MICO</name>
<sequence length="190" mass="21447">MVSAAFAALGWLTGSDWSTFFRDLVVGIAGARFISTVIALVQQRASASADRRAERTAAYLQLLTAITDIREFRPNNDATGLLARTGTSMIVFAETVDGDFPSVLPWFEAEPQLLLYYCGAAMERWDAISEEATVDEQFKALEPVFKWTKEFSRNVRLWRRNKLSDHEAADQAARIEQMLRPKNAWQEPPE</sequence>
<evidence type="ECO:0008006" key="3">
    <source>
        <dbReference type="Google" id="ProtNLM"/>
    </source>
</evidence>
<gene>
    <name evidence="1" type="ORF">HNR05_001893</name>
</gene>
<proteinExistence type="predicted"/>
<dbReference type="Proteomes" id="UP000537260">
    <property type="component" value="Unassembled WGS sequence"/>
</dbReference>
<dbReference type="EMBL" id="JACCFM010000001">
    <property type="protein sequence ID" value="NYJ20102.1"/>
    <property type="molecule type" value="Genomic_DNA"/>
</dbReference>